<dbReference type="EMBL" id="FUEG01000045">
    <property type="protein sequence ID" value="SJL17523.1"/>
    <property type="molecule type" value="Genomic_DNA"/>
</dbReference>
<dbReference type="AlphaFoldDB" id="A0A284S939"/>
<organism evidence="2 3">
    <name type="scientific">Armillaria ostoyae</name>
    <name type="common">Armillaria root rot fungus</name>
    <dbReference type="NCBI Taxonomy" id="47428"/>
    <lineage>
        <taxon>Eukaryota</taxon>
        <taxon>Fungi</taxon>
        <taxon>Dikarya</taxon>
        <taxon>Basidiomycota</taxon>
        <taxon>Agaricomycotina</taxon>
        <taxon>Agaricomycetes</taxon>
        <taxon>Agaricomycetidae</taxon>
        <taxon>Agaricales</taxon>
        <taxon>Marasmiineae</taxon>
        <taxon>Physalacriaceae</taxon>
        <taxon>Armillaria</taxon>
    </lineage>
</organism>
<name>A0A284S939_ARMOS</name>
<dbReference type="OrthoDB" id="3053652at2759"/>
<proteinExistence type="predicted"/>
<feature type="region of interest" description="Disordered" evidence="1">
    <location>
        <begin position="273"/>
        <end position="294"/>
    </location>
</feature>
<evidence type="ECO:0000313" key="2">
    <source>
        <dbReference type="EMBL" id="SJL17523.1"/>
    </source>
</evidence>
<reference evidence="3" key="1">
    <citation type="journal article" date="2017" name="Nat. Ecol. Evol.">
        <title>Genome expansion and lineage-specific genetic innovations in the forest pathogenic fungi Armillaria.</title>
        <authorList>
            <person name="Sipos G."/>
            <person name="Prasanna A.N."/>
            <person name="Walter M.C."/>
            <person name="O'Connor E."/>
            <person name="Balint B."/>
            <person name="Krizsan K."/>
            <person name="Kiss B."/>
            <person name="Hess J."/>
            <person name="Varga T."/>
            <person name="Slot J."/>
            <person name="Riley R."/>
            <person name="Boka B."/>
            <person name="Rigling D."/>
            <person name="Barry K."/>
            <person name="Lee J."/>
            <person name="Mihaltcheva S."/>
            <person name="LaButti K."/>
            <person name="Lipzen A."/>
            <person name="Waldron R."/>
            <person name="Moloney N.M."/>
            <person name="Sperisen C."/>
            <person name="Kredics L."/>
            <person name="Vagvoelgyi C."/>
            <person name="Patrignani A."/>
            <person name="Fitzpatrick D."/>
            <person name="Nagy I."/>
            <person name="Doyle S."/>
            <person name="Anderson J.B."/>
            <person name="Grigoriev I.V."/>
            <person name="Gueldener U."/>
            <person name="Muensterkoetter M."/>
            <person name="Nagy L.G."/>
        </authorList>
    </citation>
    <scope>NUCLEOTIDE SEQUENCE [LARGE SCALE GENOMIC DNA]</scope>
    <source>
        <strain evidence="3">C18/9</strain>
    </source>
</reference>
<evidence type="ECO:0000313" key="3">
    <source>
        <dbReference type="Proteomes" id="UP000219338"/>
    </source>
</evidence>
<keyword evidence="3" id="KW-1185">Reference proteome</keyword>
<feature type="compositionally biased region" description="Basic residues" evidence="1">
    <location>
        <begin position="279"/>
        <end position="291"/>
    </location>
</feature>
<gene>
    <name evidence="2" type="ORF">ARMOST_21075</name>
</gene>
<sequence length="356" mass="40573">MACALLSWPFTYVSFCRQSADLSQRHSTSEFLDFLEGCPLLEDLILFDAGPMRWSSSDVRELRNDRIVHLANLRTFQWGYFKPAAVPHITQLISHLILSQTVVHLLGVEYWSPDDNCDISNLVSAFAAGVTKVTEWRFSFTKTNDNRHSEYVFALVDGLLYTSGITYSPQGHPNIMHRYEHPTAASLETLFRCLPSVAELRLRNASADLLRALYPEDSMGIICPLLRVLSIEGGPEASDISHPYVNDLAEGRSLRGSPFRKLRINCLFPETEPVDGDRRHQRTRDRSHNNLRRGYSNHKSSLNLSLQSLIDDIFNEDFDEIIEAIAEVEYFKNDEPTEFLPLSWPTQGKLWMGHGI</sequence>
<dbReference type="Proteomes" id="UP000219338">
    <property type="component" value="Unassembled WGS sequence"/>
</dbReference>
<accession>A0A284S939</accession>
<evidence type="ECO:0000256" key="1">
    <source>
        <dbReference type="SAM" id="MobiDB-lite"/>
    </source>
</evidence>
<protein>
    <submittedName>
        <fullName evidence="2">Uncharacterized protein</fullName>
    </submittedName>
</protein>